<evidence type="ECO:0000313" key="4">
    <source>
        <dbReference type="Proteomes" id="UP000093343"/>
    </source>
</evidence>
<dbReference type="Gene3D" id="3.40.50.12370">
    <property type="match status" value="1"/>
</dbReference>
<protein>
    <submittedName>
        <fullName evidence="3">Universal stress protein UspA</fullName>
    </submittedName>
</protein>
<dbReference type="SUPFAM" id="SSF52402">
    <property type="entry name" value="Adenine nucleotide alpha hydrolases-like"/>
    <property type="match status" value="2"/>
</dbReference>
<feature type="domain" description="UspA" evidence="2">
    <location>
        <begin position="7"/>
        <end position="141"/>
    </location>
</feature>
<keyword evidence="4" id="KW-1185">Reference proteome</keyword>
<evidence type="ECO:0000259" key="2">
    <source>
        <dbReference type="Pfam" id="PF00582"/>
    </source>
</evidence>
<proteinExistence type="inferred from homology"/>
<dbReference type="Pfam" id="PF00582">
    <property type="entry name" value="Usp"/>
    <property type="match status" value="1"/>
</dbReference>
<comment type="similarity">
    <text evidence="1">Belongs to the universal stress protein A family.</text>
</comment>
<reference evidence="4" key="1">
    <citation type="submission" date="2016-03" db="EMBL/GenBank/DDBJ databases">
        <title>Draft genome sequence of Paenibacillus glacialis DSM 22343.</title>
        <authorList>
            <person name="Shin S.-K."/>
            <person name="Yi H."/>
        </authorList>
    </citation>
    <scope>NUCLEOTIDE SEQUENCE [LARGE SCALE GENOMIC DNA]</scope>
    <source>
        <strain evidence="4">CCUG 60099</strain>
    </source>
</reference>
<dbReference type="PANTHER" id="PTHR46268">
    <property type="entry name" value="STRESS RESPONSE PROTEIN NHAX"/>
    <property type="match status" value="1"/>
</dbReference>
<organism evidence="3 4">
    <name type="scientific">Flavobacterium piscis</name>
    <dbReference type="NCBI Taxonomy" id="1114874"/>
    <lineage>
        <taxon>Bacteria</taxon>
        <taxon>Pseudomonadati</taxon>
        <taxon>Bacteroidota</taxon>
        <taxon>Flavobacteriia</taxon>
        <taxon>Flavobacteriales</taxon>
        <taxon>Flavobacteriaceae</taxon>
        <taxon>Flavobacterium</taxon>
    </lineage>
</organism>
<accession>A0ABX2XKI0</accession>
<evidence type="ECO:0000313" key="3">
    <source>
        <dbReference type="EMBL" id="OCB73803.1"/>
    </source>
</evidence>
<dbReference type="CDD" id="cd00293">
    <property type="entry name" value="USP-like"/>
    <property type="match status" value="1"/>
</dbReference>
<comment type="caution">
    <text evidence="3">The sequence shown here is derived from an EMBL/GenBank/DDBJ whole genome shotgun (WGS) entry which is preliminary data.</text>
</comment>
<sequence length="275" mass="30766">MTLPFSIIAATNFSETANNAVTYAAGFAKATGAKLTLFNAFSLSIHSANSRISAQGMQNELNMATARLEVLAKNLSELFDIEVDYFCSYTFLEDQISTLITNINAELVVMGMAERSFEQDLLGNSTTSVIKNLNISVLAVPKNVRFSQSKKILFAIDSLRLFSVKRFSRFLEIAKKIQSEVEFFSVGKKVEDLIEQQSQLGVEETEALEHVKFLYKSIQSNSVINEIKKEAKNYNADILVMVPQKYGFWDSLVHVSKTRIMATGLHIPLLILRVN</sequence>
<dbReference type="PANTHER" id="PTHR46268:SF6">
    <property type="entry name" value="UNIVERSAL STRESS PROTEIN UP12"/>
    <property type="match status" value="1"/>
</dbReference>
<dbReference type="InterPro" id="IPR006016">
    <property type="entry name" value="UspA"/>
</dbReference>
<name>A0ABX2XKI0_9FLAO</name>
<gene>
    <name evidence="3" type="ORF">FLP_14105</name>
</gene>
<evidence type="ECO:0000256" key="1">
    <source>
        <dbReference type="ARBA" id="ARBA00008791"/>
    </source>
</evidence>
<dbReference type="Proteomes" id="UP000093343">
    <property type="component" value="Unassembled WGS sequence"/>
</dbReference>
<dbReference type="EMBL" id="LVEN01000027">
    <property type="protein sequence ID" value="OCB73803.1"/>
    <property type="molecule type" value="Genomic_DNA"/>
</dbReference>
<dbReference type="RefSeq" id="WP_065450116.1">
    <property type="nucleotide sequence ID" value="NZ_LVEN01000027.1"/>
</dbReference>